<protein>
    <submittedName>
        <fullName evidence="1">Sensory transduction histidine kinase</fullName>
    </submittedName>
</protein>
<gene>
    <name evidence="1" type="ORF">MSHOH_3731</name>
</gene>
<dbReference type="Gene3D" id="3.30.565.10">
    <property type="entry name" value="Histidine kinase-like ATPase, C-terminal domain"/>
    <property type="match status" value="1"/>
</dbReference>
<dbReference type="HOGENOM" id="CLU_213595_0_0_2"/>
<dbReference type="EMBL" id="CP009516">
    <property type="protein sequence ID" value="AKB80214.1"/>
    <property type="molecule type" value="Genomic_DNA"/>
</dbReference>
<evidence type="ECO:0000313" key="1">
    <source>
        <dbReference type="EMBL" id="AKB80214.1"/>
    </source>
</evidence>
<name>A0A0E3SDQ9_9EURY</name>
<organism evidence="1 2">
    <name type="scientific">Methanosarcina horonobensis HB-1 = JCM 15518</name>
    <dbReference type="NCBI Taxonomy" id="1434110"/>
    <lineage>
        <taxon>Archaea</taxon>
        <taxon>Methanobacteriati</taxon>
        <taxon>Methanobacteriota</taxon>
        <taxon>Stenosarchaea group</taxon>
        <taxon>Methanomicrobia</taxon>
        <taxon>Methanosarcinales</taxon>
        <taxon>Methanosarcinaceae</taxon>
        <taxon>Methanosarcina</taxon>
    </lineage>
</organism>
<sequence>MGIPETFDLEKSESLGLKLIRVLADQLDENVRLNRNNGTEYIIKFAAGPA</sequence>
<dbReference type="AlphaFoldDB" id="A0A0E3SDQ9"/>
<dbReference type="InterPro" id="IPR036890">
    <property type="entry name" value="HATPase_C_sf"/>
</dbReference>
<accession>A0A0E3SDQ9</accession>
<dbReference type="PATRIC" id="fig|1434110.4.peg.4773"/>
<reference evidence="1 2" key="1">
    <citation type="submission" date="2014-07" db="EMBL/GenBank/DDBJ databases">
        <title>Methanogenic archaea and the global carbon cycle.</title>
        <authorList>
            <person name="Henriksen J.R."/>
            <person name="Luke J."/>
            <person name="Reinhart S."/>
            <person name="Benedict M.N."/>
            <person name="Youngblut N.D."/>
            <person name="Metcalf M.E."/>
            <person name="Whitaker R.J."/>
            <person name="Metcalf W.W."/>
        </authorList>
    </citation>
    <scope>NUCLEOTIDE SEQUENCE [LARGE SCALE GENOMIC DNA]</scope>
    <source>
        <strain evidence="1 2">HB-1</strain>
    </source>
</reference>
<keyword evidence="1" id="KW-0808">Transferase</keyword>
<dbReference type="KEGG" id="mhor:MSHOH_3731"/>
<keyword evidence="1" id="KW-0418">Kinase</keyword>
<dbReference type="Proteomes" id="UP000033101">
    <property type="component" value="Chromosome"/>
</dbReference>
<keyword evidence="2" id="KW-1185">Reference proteome</keyword>
<dbReference type="GO" id="GO:0016301">
    <property type="term" value="F:kinase activity"/>
    <property type="evidence" value="ECO:0007669"/>
    <property type="project" value="UniProtKB-KW"/>
</dbReference>
<evidence type="ECO:0000313" key="2">
    <source>
        <dbReference type="Proteomes" id="UP000033101"/>
    </source>
</evidence>
<proteinExistence type="predicted"/>